<sequence>MQTILGSNGQIGQEVAKELYKNYTKEIRLVGRNPKKIHDSDQLVTADLLNFEDTKTAIKNSDIVYFTVGLPMNSELWESDFLTIAENVITACKLFQSKLVFFDNTYMYPKNNQRQTETTIFNPVGRKAAVRAKMADLFLSEINNSNLDVVICRAPEFYGPDKTQSITNTMFLNKIKANKKAKIPINQDALRSLIWTPDASRAMALIGNTPSAYNQTWHLPCDNPVTYRKMADMAEKLLKKKVRYNVIPEWQFKLIKPFSKDVQELNELLPRYRQDNLFISDKFKQHFPDFEITTIEEGISAILLLKIDLII</sequence>
<dbReference type="EMBL" id="NGKB01000014">
    <property type="protein sequence ID" value="RSU11332.1"/>
    <property type="molecule type" value="Genomic_DNA"/>
</dbReference>
<protein>
    <submittedName>
        <fullName evidence="2">NAD-dependent dehydratase</fullName>
    </submittedName>
</protein>
<dbReference type="PANTHER" id="PTHR43245">
    <property type="entry name" value="BIFUNCTIONAL POLYMYXIN RESISTANCE PROTEIN ARNA"/>
    <property type="match status" value="1"/>
</dbReference>
<dbReference type="GeneID" id="95579428"/>
<evidence type="ECO:0000313" key="3">
    <source>
        <dbReference type="Proteomes" id="UP000288028"/>
    </source>
</evidence>
<dbReference type="InterPro" id="IPR050177">
    <property type="entry name" value="Lipid_A_modif_metabolic_enz"/>
</dbReference>
<keyword evidence="3" id="KW-1185">Reference proteome</keyword>
<dbReference type="RefSeq" id="WP_126795660.1">
    <property type="nucleotide sequence ID" value="NZ_CP060720.1"/>
</dbReference>
<proteinExistence type="predicted"/>
<evidence type="ECO:0000313" key="2">
    <source>
        <dbReference type="EMBL" id="RSU11332.1"/>
    </source>
</evidence>
<reference evidence="2 3" key="1">
    <citation type="submission" date="2017-05" db="EMBL/GenBank/DDBJ databases">
        <title>Vagococcus spp. assemblies.</title>
        <authorList>
            <person name="Gulvik C.A."/>
        </authorList>
    </citation>
    <scope>NUCLEOTIDE SEQUENCE [LARGE SCALE GENOMIC DNA]</scope>
    <source>
        <strain evidence="2 3">SS1714</strain>
    </source>
</reference>
<gene>
    <name evidence="2" type="ORF">CBF28_12170</name>
</gene>
<dbReference type="OrthoDB" id="112777at2"/>
<dbReference type="Pfam" id="PF01370">
    <property type="entry name" value="Epimerase"/>
    <property type="match status" value="1"/>
</dbReference>
<dbReference type="Proteomes" id="UP000288028">
    <property type="component" value="Unassembled WGS sequence"/>
</dbReference>
<dbReference type="InterPro" id="IPR001509">
    <property type="entry name" value="Epimerase_deHydtase"/>
</dbReference>
<evidence type="ECO:0000259" key="1">
    <source>
        <dbReference type="Pfam" id="PF01370"/>
    </source>
</evidence>
<organism evidence="2 3">
    <name type="scientific">Vagococcus carniphilus</name>
    <dbReference type="NCBI Taxonomy" id="218144"/>
    <lineage>
        <taxon>Bacteria</taxon>
        <taxon>Bacillati</taxon>
        <taxon>Bacillota</taxon>
        <taxon>Bacilli</taxon>
        <taxon>Lactobacillales</taxon>
        <taxon>Enterococcaceae</taxon>
        <taxon>Vagococcus</taxon>
    </lineage>
</organism>
<feature type="domain" description="NAD-dependent epimerase/dehydratase" evidence="1">
    <location>
        <begin position="4"/>
        <end position="211"/>
    </location>
</feature>
<dbReference type="InterPro" id="IPR036291">
    <property type="entry name" value="NAD(P)-bd_dom_sf"/>
</dbReference>
<dbReference type="SUPFAM" id="SSF51735">
    <property type="entry name" value="NAD(P)-binding Rossmann-fold domains"/>
    <property type="match status" value="1"/>
</dbReference>
<dbReference type="Gene3D" id="3.40.50.720">
    <property type="entry name" value="NAD(P)-binding Rossmann-like Domain"/>
    <property type="match status" value="1"/>
</dbReference>
<dbReference type="AlphaFoldDB" id="A0A430ATE6"/>
<comment type="caution">
    <text evidence="2">The sequence shown here is derived from an EMBL/GenBank/DDBJ whole genome shotgun (WGS) entry which is preliminary data.</text>
</comment>
<name>A0A430ATE6_9ENTE</name>
<dbReference type="PANTHER" id="PTHR43245:SF13">
    <property type="entry name" value="UDP-D-APIOSE_UDP-D-XYLOSE SYNTHASE 2"/>
    <property type="match status" value="1"/>
</dbReference>
<accession>A0A430ATE6</accession>